<evidence type="ECO:0000256" key="1">
    <source>
        <dbReference type="SAM" id="MobiDB-lite"/>
    </source>
</evidence>
<evidence type="ECO:0000313" key="2">
    <source>
        <dbReference type="EMBL" id="NNH67793.1"/>
    </source>
</evidence>
<dbReference type="AlphaFoldDB" id="A0A7Y2RBI2"/>
<comment type="caution">
    <text evidence="2">The sequence shown here is derived from an EMBL/GenBank/DDBJ whole genome shotgun (WGS) entry which is preliminary data.</text>
</comment>
<organism evidence="2 3">
    <name type="scientific">Rhizobium laguerreae</name>
    <dbReference type="NCBI Taxonomy" id="1076926"/>
    <lineage>
        <taxon>Bacteria</taxon>
        <taxon>Pseudomonadati</taxon>
        <taxon>Pseudomonadota</taxon>
        <taxon>Alphaproteobacteria</taxon>
        <taxon>Hyphomicrobiales</taxon>
        <taxon>Rhizobiaceae</taxon>
        <taxon>Rhizobium/Agrobacterium group</taxon>
        <taxon>Rhizobium</taxon>
    </lineage>
</organism>
<reference evidence="2 3" key="1">
    <citation type="submission" date="2020-04" db="EMBL/GenBank/DDBJ databases">
        <title>Rhizobium bacterial biofertilizers improve the content of phenolic compounds of Lactuca sativa L. under non-saline and saline-stress conditions.</title>
        <authorList>
            <person name="Ayuso-Calles M."/>
            <person name="Garcia-Estevez I."/>
            <person name="Jimenez-Gomez A."/>
            <person name="Flores-Felix J.D."/>
            <person name="Escribano-Bailon M."/>
            <person name="Rivas R."/>
        </authorList>
    </citation>
    <scope>NUCLEOTIDE SEQUENCE [LARGE SCALE GENOMIC DNA]</scope>
    <source>
        <strain evidence="2 3">GPTR02</strain>
    </source>
</reference>
<sequence length="73" mass="8482">MDSIEYRDRRDAQKQAEAEGKVADSMEVRKSLVERFERGDITFEQMQAELAAIKRNAKKNGQITRNQAFTGRY</sequence>
<name>A0A7Y2RBI2_9HYPH</name>
<proteinExistence type="predicted"/>
<feature type="region of interest" description="Disordered" evidence="1">
    <location>
        <begin position="1"/>
        <end position="22"/>
    </location>
</feature>
<evidence type="ECO:0000313" key="3">
    <source>
        <dbReference type="Proteomes" id="UP000530654"/>
    </source>
</evidence>
<evidence type="ECO:0008006" key="4">
    <source>
        <dbReference type="Google" id="ProtNLM"/>
    </source>
</evidence>
<dbReference type="RefSeq" id="WP_170282856.1">
    <property type="nucleotide sequence ID" value="NZ_JABEQY010000047.1"/>
</dbReference>
<accession>A0A7Y2RBI2</accession>
<dbReference type="EMBL" id="JABEQY010000047">
    <property type="protein sequence ID" value="NNH67793.1"/>
    <property type="molecule type" value="Genomic_DNA"/>
</dbReference>
<gene>
    <name evidence="2" type="ORF">HLI17_31835</name>
</gene>
<protein>
    <recommendedName>
        <fullName evidence="4">Antitoxin VbhA domain-containing protein</fullName>
    </recommendedName>
</protein>
<dbReference type="Proteomes" id="UP000530654">
    <property type="component" value="Unassembled WGS sequence"/>
</dbReference>